<protein>
    <submittedName>
        <fullName evidence="1">Uncharacterized protein</fullName>
    </submittedName>
</protein>
<evidence type="ECO:0000313" key="2">
    <source>
        <dbReference type="Proteomes" id="UP000236737"/>
    </source>
</evidence>
<sequence>MEAFYKNTNFKSIAEVKKKNNTHKKRDICDIPILENVKLKRPASF</sequence>
<proteinExistence type="predicted"/>
<gene>
    <name evidence="1" type="ORF">SAMN04488130_102285</name>
</gene>
<accession>A0A1H5UL27</accession>
<evidence type="ECO:0000313" key="1">
    <source>
        <dbReference type="EMBL" id="SEF74967.1"/>
    </source>
</evidence>
<dbReference type="Proteomes" id="UP000236737">
    <property type="component" value="Unassembled WGS sequence"/>
</dbReference>
<dbReference type="AlphaFoldDB" id="A0A1H5UL27"/>
<name>A0A1H5UL27_9FLAO</name>
<keyword evidence="2" id="KW-1185">Reference proteome</keyword>
<organism evidence="1 2">
    <name type="scientific">Flavobacterium urumqiense</name>
    <dbReference type="NCBI Taxonomy" id="935224"/>
    <lineage>
        <taxon>Bacteria</taxon>
        <taxon>Pseudomonadati</taxon>
        <taxon>Bacteroidota</taxon>
        <taxon>Flavobacteriia</taxon>
        <taxon>Flavobacteriales</taxon>
        <taxon>Flavobacteriaceae</taxon>
        <taxon>Flavobacterium</taxon>
    </lineage>
</organism>
<reference evidence="2" key="1">
    <citation type="submission" date="2016-10" db="EMBL/GenBank/DDBJ databases">
        <authorList>
            <person name="Varghese N."/>
            <person name="Submissions S."/>
        </authorList>
    </citation>
    <scope>NUCLEOTIDE SEQUENCE [LARGE SCALE GENOMIC DNA]</scope>
    <source>
        <strain evidence="2">CGMCC 1.9230</strain>
    </source>
</reference>
<dbReference type="EMBL" id="FNVP01000002">
    <property type="protein sequence ID" value="SEF74967.1"/>
    <property type="molecule type" value="Genomic_DNA"/>
</dbReference>